<dbReference type="KEGG" id="foc:113207438"/>
<dbReference type="PANTHER" id="PTHR13479:SF40">
    <property type="entry name" value="SMALL RIBOSOMAL SUBUNIT PROTEIN BS18M"/>
    <property type="match status" value="1"/>
</dbReference>
<dbReference type="GO" id="GO:0032543">
    <property type="term" value="P:mitochondrial translation"/>
    <property type="evidence" value="ECO:0007669"/>
    <property type="project" value="TreeGrafter"/>
</dbReference>
<evidence type="ECO:0000313" key="4">
    <source>
        <dbReference type="Proteomes" id="UP000504606"/>
    </source>
</evidence>
<dbReference type="GO" id="GO:0070181">
    <property type="term" value="F:small ribosomal subunit rRNA binding"/>
    <property type="evidence" value="ECO:0007669"/>
    <property type="project" value="TreeGrafter"/>
</dbReference>
<comment type="similarity">
    <text evidence="1">Belongs to the bacterial ribosomal protein bS18 family.</text>
</comment>
<keyword evidence="4" id="KW-1185">Reference proteome</keyword>
<evidence type="ECO:0000313" key="5">
    <source>
        <dbReference type="RefSeq" id="XP_026279798.2"/>
    </source>
</evidence>
<dbReference type="NCBIfam" id="TIGR00165">
    <property type="entry name" value="S18"/>
    <property type="match status" value="1"/>
</dbReference>
<name>A0A6J1SGG4_FRAOC</name>
<dbReference type="Pfam" id="PF01084">
    <property type="entry name" value="Ribosomal_S18"/>
    <property type="match status" value="1"/>
</dbReference>
<dbReference type="GO" id="GO:0005763">
    <property type="term" value="C:mitochondrial small ribosomal subunit"/>
    <property type="evidence" value="ECO:0007669"/>
    <property type="project" value="TreeGrafter"/>
</dbReference>
<dbReference type="OrthoDB" id="10066799at2759"/>
<dbReference type="InterPro" id="IPR001648">
    <property type="entry name" value="Ribosomal_bS18"/>
</dbReference>
<dbReference type="RefSeq" id="XP_026279798.2">
    <property type="nucleotide sequence ID" value="XM_026424013.2"/>
</dbReference>
<gene>
    <name evidence="5" type="primary">LOC113207438</name>
</gene>
<dbReference type="InterPro" id="IPR036870">
    <property type="entry name" value="Ribosomal_bS18_sf"/>
</dbReference>
<dbReference type="PANTHER" id="PTHR13479">
    <property type="entry name" value="30S RIBOSOMAL PROTEIN S18"/>
    <property type="match status" value="1"/>
</dbReference>
<dbReference type="Gene3D" id="4.10.640.10">
    <property type="entry name" value="Ribosomal protein S18"/>
    <property type="match status" value="1"/>
</dbReference>
<dbReference type="Proteomes" id="UP000504606">
    <property type="component" value="Unplaced"/>
</dbReference>
<protein>
    <submittedName>
        <fullName evidence="5">Uncharacterized protein LOC113207438</fullName>
    </submittedName>
</protein>
<evidence type="ECO:0000256" key="1">
    <source>
        <dbReference type="ARBA" id="ARBA00005589"/>
    </source>
</evidence>
<dbReference type="AlphaFoldDB" id="A0A6J1SGG4"/>
<keyword evidence="3" id="KW-0687">Ribonucleoprotein</keyword>
<dbReference type="SUPFAM" id="SSF46911">
    <property type="entry name" value="Ribosomal protein S18"/>
    <property type="match status" value="1"/>
</dbReference>
<accession>A0A6J1SGG4</accession>
<keyword evidence="2" id="KW-0689">Ribosomal protein</keyword>
<dbReference type="GeneID" id="113207438"/>
<organism evidence="4 5">
    <name type="scientific">Frankliniella occidentalis</name>
    <name type="common">Western flower thrips</name>
    <name type="synonym">Euthrips occidentalis</name>
    <dbReference type="NCBI Taxonomy" id="133901"/>
    <lineage>
        <taxon>Eukaryota</taxon>
        <taxon>Metazoa</taxon>
        <taxon>Ecdysozoa</taxon>
        <taxon>Arthropoda</taxon>
        <taxon>Hexapoda</taxon>
        <taxon>Insecta</taxon>
        <taxon>Pterygota</taxon>
        <taxon>Neoptera</taxon>
        <taxon>Paraneoptera</taxon>
        <taxon>Thysanoptera</taxon>
        <taxon>Terebrantia</taxon>
        <taxon>Thripoidea</taxon>
        <taxon>Thripidae</taxon>
        <taxon>Frankliniella</taxon>
    </lineage>
</organism>
<evidence type="ECO:0000256" key="3">
    <source>
        <dbReference type="ARBA" id="ARBA00023274"/>
    </source>
</evidence>
<reference evidence="5" key="1">
    <citation type="submission" date="2025-08" db="UniProtKB">
        <authorList>
            <consortium name="RefSeq"/>
        </authorList>
    </citation>
    <scope>IDENTIFICATION</scope>
    <source>
        <tissue evidence="5">Whole organism</tissue>
    </source>
</reference>
<dbReference type="GO" id="GO:0003735">
    <property type="term" value="F:structural constituent of ribosome"/>
    <property type="evidence" value="ECO:0007669"/>
    <property type="project" value="InterPro"/>
</dbReference>
<evidence type="ECO:0000256" key="2">
    <source>
        <dbReference type="ARBA" id="ARBA00022980"/>
    </source>
</evidence>
<proteinExistence type="inferred from homology"/>
<dbReference type="CTD" id="51023"/>
<sequence>MSLWIKAALMSGCSVIRQAPVQRLPPIAYEQKRFDSYFTMGKQRMGKRKGIKPRPVEVKEPIVAAALYEKEIDRSVFEARAKDLPEENMENPFVRPKPQCILCKHKITPDYKNIKLLSQFISSQTGRVFGRHITGLCKEQQERVEKEIRKARWSGLMAYYFKHPEFFKDPKLCDPSRPLRPHPY</sequence>